<keyword evidence="3" id="KW-0460">Magnesium</keyword>
<proteinExistence type="predicted"/>
<dbReference type="AlphaFoldDB" id="A0A4R9M4E2"/>
<comment type="caution">
    <text evidence="4">The sequence shown here is derived from an EMBL/GenBank/DDBJ whole genome shotgun (WGS) entry which is preliminary data.</text>
</comment>
<keyword evidence="1" id="KW-0479">Metal-binding</keyword>
<dbReference type="InterPro" id="IPR036412">
    <property type="entry name" value="HAD-like_sf"/>
</dbReference>
<evidence type="ECO:0000313" key="4">
    <source>
        <dbReference type="EMBL" id="TGN20597.1"/>
    </source>
</evidence>
<keyword evidence="2 4" id="KW-0378">Hydrolase</keyword>
<dbReference type="GO" id="GO:0046872">
    <property type="term" value="F:metal ion binding"/>
    <property type="evidence" value="ECO:0007669"/>
    <property type="project" value="UniProtKB-KW"/>
</dbReference>
<reference evidence="4" key="1">
    <citation type="journal article" date="2019" name="PLoS Negl. Trop. Dis.">
        <title>Revisiting the worldwide diversity of Leptospira species in the environment.</title>
        <authorList>
            <person name="Vincent A.T."/>
            <person name="Schiettekatte O."/>
            <person name="Bourhy P."/>
            <person name="Veyrier F.J."/>
            <person name="Picardeau M."/>
        </authorList>
    </citation>
    <scope>NUCLEOTIDE SEQUENCE [LARGE SCALE GENOMIC DNA]</scope>
    <source>
        <strain evidence="4">201300427</strain>
    </source>
</reference>
<protein>
    <submittedName>
        <fullName evidence="4">Haloacid dehalogenase-like hydrolase</fullName>
    </submittedName>
</protein>
<dbReference type="SUPFAM" id="SSF56784">
    <property type="entry name" value="HAD-like"/>
    <property type="match status" value="1"/>
</dbReference>
<dbReference type="NCBIfam" id="TIGR01488">
    <property type="entry name" value="HAD-SF-IB"/>
    <property type="match status" value="1"/>
</dbReference>
<dbReference type="Pfam" id="PF12710">
    <property type="entry name" value="HAD"/>
    <property type="match status" value="1"/>
</dbReference>
<evidence type="ECO:0000256" key="1">
    <source>
        <dbReference type="ARBA" id="ARBA00022723"/>
    </source>
</evidence>
<dbReference type="RefSeq" id="WP_135759084.1">
    <property type="nucleotide sequence ID" value="NZ_RQHW01000010.1"/>
</dbReference>
<sequence length="278" mass="32021">MSSKSFPVKSWVPEIHENLTRIISSSSGLACFDFDNTLIRNDFGEKMMETILKEGMLFLPKDLSPLFRNKEYWKNHNEHTLSEREHLVWEEYSYQLKEFGTEQGYRWTAFLFQGMNKEDFYSLSRRTWERVSTPRSESSVFPQSEMVDLIGFLHQHAWKVYIVTASPEPGIAAIAHHFPVPEQNVIGMRQEVDANGKFKHQLIEPYTYGEGKVEAIKGRIGELPDLAFGDSFNDYPMLCSAKKLGVAIDKGNPEFVNACKEKGIAIQPFFRFQETSSL</sequence>
<dbReference type="EMBL" id="RQHW01000010">
    <property type="protein sequence ID" value="TGN20597.1"/>
    <property type="molecule type" value="Genomic_DNA"/>
</dbReference>
<dbReference type="Proteomes" id="UP000298058">
    <property type="component" value="Unassembled WGS sequence"/>
</dbReference>
<gene>
    <name evidence="4" type="ORF">EHS15_03120</name>
</gene>
<dbReference type="Gene3D" id="3.40.50.1000">
    <property type="entry name" value="HAD superfamily/HAD-like"/>
    <property type="match status" value="1"/>
</dbReference>
<organism evidence="4 5">
    <name type="scientific">Leptospira idonii</name>
    <dbReference type="NCBI Taxonomy" id="1193500"/>
    <lineage>
        <taxon>Bacteria</taxon>
        <taxon>Pseudomonadati</taxon>
        <taxon>Spirochaetota</taxon>
        <taxon>Spirochaetia</taxon>
        <taxon>Leptospirales</taxon>
        <taxon>Leptospiraceae</taxon>
        <taxon>Leptospira</taxon>
    </lineage>
</organism>
<dbReference type="PANTHER" id="PTHR43344:SF13">
    <property type="entry name" value="PHOSPHATASE RV3661-RELATED"/>
    <property type="match status" value="1"/>
</dbReference>
<keyword evidence="5" id="KW-1185">Reference proteome</keyword>
<dbReference type="OrthoDB" id="355730at2"/>
<dbReference type="PANTHER" id="PTHR43344">
    <property type="entry name" value="PHOSPHOSERINE PHOSPHATASE"/>
    <property type="match status" value="1"/>
</dbReference>
<dbReference type="GO" id="GO:0016787">
    <property type="term" value="F:hydrolase activity"/>
    <property type="evidence" value="ECO:0007669"/>
    <property type="project" value="UniProtKB-KW"/>
</dbReference>
<evidence type="ECO:0000256" key="3">
    <source>
        <dbReference type="ARBA" id="ARBA00022842"/>
    </source>
</evidence>
<accession>A0A4R9M4E2</accession>
<dbReference type="InterPro" id="IPR023214">
    <property type="entry name" value="HAD_sf"/>
</dbReference>
<dbReference type="InterPro" id="IPR050582">
    <property type="entry name" value="HAD-like_SerB"/>
</dbReference>
<name>A0A4R9M4E2_9LEPT</name>
<evidence type="ECO:0000313" key="5">
    <source>
        <dbReference type="Proteomes" id="UP000298058"/>
    </source>
</evidence>
<evidence type="ECO:0000256" key="2">
    <source>
        <dbReference type="ARBA" id="ARBA00022801"/>
    </source>
</evidence>